<dbReference type="GeneID" id="37068418"/>
<dbReference type="VEuPathDB" id="FungiDB:BO70DRAFT_390721"/>
<name>A0A317V1A7_9EURO</name>
<sequence length="324" mass="35186">MDKPITTAEVPPQFLRSAFLVGHIPQRALASDPRISYALYVPPEHYNPNPQAIPDPNQIPPTTTKNNKPPLPLLVHVHGTSRNLTPIHTTLPAFANRTPCAILSPLFPANLAHPNDLDSYAQVTAPTLRSDLALLSILSEIAHVWPGIDTTKIYLMGFSAGGQFAHRFLYLHPERIAAASVGAPGRATMLDSGVEWPAGIKDVDELFGRGVDRDALRDLGRAGAIQLVIGSEDVKVHGGDEFWVWVGEMLAKKGVSETGKGGKGVKVQKKMDHGRMESLLALKKGWEEMGIQTRFDVVEGVAHFSPGVQDCVLAFLGPLMRRGE</sequence>
<proteinExistence type="predicted"/>
<dbReference type="InterPro" id="IPR029058">
    <property type="entry name" value="AB_hydrolase_fold"/>
</dbReference>
<comment type="caution">
    <text evidence="1">The sequence shown here is derived from an EMBL/GenBank/DDBJ whole genome shotgun (WGS) entry which is preliminary data.</text>
</comment>
<keyword evidence="2" id="KW-1185">Reference proteome</keyword>
<dbReference type="OrthoDB" id="2334691at2759"/>
<evidence type="ECO:0000313" key="1">
    <source>
        <dbReference type="EMBL" id="PWY65970.1"/>
    </source>
</evidence>
<dbReference type="RefSeq" id="XP_025394641.1">
    <property type="nucleotide sequence ID" value="XM_025546181.1"/>
</dbReference>
<dbReference type="Gene3D" id="3.40.50.1820">
    <property type="entry name" value="alpha/beta hydrolase"/>
    <property type="match status" value="1"/>
</dbReference>
<gene>
    <name evidence="1" type="ORF">BO70DRAFT_390721</name>
</gene>
<protein>
    <recommendedName>
        <fullName evidence="3">Carboxylic ester hydrolase</fullName>
    </recommendedName>
</protein>
<organism evidence="1 2">
    <name type="scientific">Aspergillus heteromorphus CBS 117.55</name>
    <dbReference type="NCBI Taxonomy" id="1448321"/>
    <lineage>
        <taxon>Eukaryota</taxon>
        <taxon>Fungi</taxon>
        <taxon>Dikarya</taxon>
        <taxon>Ascomycota</taxon>
        <taxon>Pezizomycotina</taxon>
        <taxon>Eurotiomycetes</taxon>
        <taxon>Eurotiomycetidae</taxon>
        <taxon>Eurotiales</taxon>
        <taxon>Aspergillaceae</taxon>
        <taxon>Aspergillus</taxon>
        <taxon>Aspergillus subgen. Circumdati</taxon>
    </lineage>
</organism>
<evidence type="ECO:0008006" key="3">
    <source>
        <dbReference type="Google" id="ProtNLM"/>
    </source>
</evidence>
<reference evidence="1 2" key="1">
    <citation type="submission" date="2016-12" db="EMBL/GenBank/DDBJ databases">
        <title>The genomes of Aspergillus section Nigri reveals drivers in fungal speciation.</title>
        <authorList>
            <consortium name="DOE Joint Genome Institute"/>
            <person name="Vesth T.C."/>
            <person name="Nybo J."/>
            <person name="Theobald S."/>
            <person name="Brandl J."/>
            <person name="Frisvad J.C."/>
            <person name="Nielsen K.F."/>
            <person name="Lyhne E.K."/>
            <person name="Kogle M.E."/>
            <person name="Kuo A."/>
            <person name="Riley R."/>
            <person name="Clum A."/>
            <person name="Nolan M."/>
            <person name="Lipzen A."/>
            <person name="Salamov A."/>
            <person name="Henrissat B."/>
            <person name="Wiebenga A."/>
            <person name="De Vries R.P."/>
            <person name="Grigoriev I.V."/>
            <person name="Mortensen U.H."/>
            <person name="Andersen M.R."/>
            <person name="Baker S.E."/>
        </authorList>
    </citation>
    <scope>NUCLEOTIDE SEQUENCE [LARGE SCALE GENOMIC DNA]</scope>
    <source>
        <strain evidence="1 2">CBS 117.55</strain>
    </source>
</reference>
<accession>A0A317V1A7</accession>
<evidence type="ECO:0000313" key="2">
    <source>
        <dbReference type="Proteomes" id="UP000247233"/>
    </source>
</evidence>
<dbReference type="EMBL" id="MSFL01000048">
    <property type="protein sequence ID" value="PWY65970.1"/>
    <property type="molecule type" value="Genomic_DNA"/>
</dbReference>
<dbReference type="AlphaFoldDB" id="A0A317V1A7"/>
<dbReference type="Proteomes" id="UP000247233">
    <property type="component" value="Unassembled WGS sequence"/>
</dbReference>
<dbReference type="SUPFAM" id="SSF53474">
    <property type="entry name" value="alpha/beta-Hydrolases"/>
    <property type="match status" value="1"/>
</dbReference>